<dbReference type="PROSITE" id="PS51462">
    <property type="entry name" value="NUDIX"/>
    <property type="match status" value="1"/>
</dbReference>
<feature type="domain" description="Nudix hydrolase" evidence="3">
    <location>
        <begin position="43"/>
        <end position="182"/>
    </location>
</feature>
<dbReference type="PRINTS" id="PR00502">
    <property type="entry name" value="NUDIXFAMILY"/>
</dbReference>
<dbReference type="GO" id="GO:0005829">
    <property type="term" value="C:cytosol"/>
    <property type="evidence" value="ECO:0007669"/>
    <property type="project" value="TreeGrafter"/>
</dbReference>
<dbReference type="SUPFAM" id="SSF55811">
    <property type="entry name" value="Nudix"/>
    <property type="match status" value="1"/>
</dbReference>
<dbReference type="CDD" id="cd03424">
    <property type="entry name" value="NUDIX_ADPRase_Nudt5_UGPPase_Nudt14"/>
    <property type="match status" value="1"/>
</dbReference>
<dbReference type="InterPro" id="IPR015797">
    <property type="entry name" value="NUDIX_hydrolase-like_dom_sf"/>
</dbReference>
<keyword evidence="2" id="KW-0378">Hydrolase</keyword>
<evidence type="ECO:0000256" key="2">
    <source>
        <dbReference type="ARBA" id="ARBA00022801"/>
    </source>
</evidence>
<dbReference type="RefSeq" id="WP_042747591.1">
    <property type="nucleotide sequence ID" value="NZ_AZSI01000003.1"/>
</dbReference>
<evidence type="ECO:0000259" key="3">
    <source>
        <dbReference type="PROSITE" id="PS51462"/>
    </source>
</evidence>
<gene>
    <name evidence="4" type="ORF">U725_00137</name>
</gene>
<dbReference type="Gene3D" id="3.90.79.10">
    <property type="entry name" value="Nucleoside Triphosphate Pyrophosphohydrolase"/>
    <property type="match status" value="1"/>
</dbReference>
<organism evidence="4 5">
    <name type="scientific">Lactococcus cremoris subsp. cremoris GE214</name>
    <dbReference type="NCBI Taxonomy" id="1415168"/>
    <lineage>
        <taxon>Bacteria</taxon>
        <taxon>Bacillati</taxon>
        <taxon>Bacillota</taxon>
        <taxon>Bacilli</taxon>
        <taxon>Lactobacillales</taxon>
        <taxon>Streptococcaceae</taxon>
        <taxon>Lactococcus</taxon>
        <taxon>Lactococcus cremoris subsp. cremoris</taxon>
    </lineage>
</organism>
<name>A0A084AEG0_LACLC</name>
<dbReference type="GO" id="GO:0019693">
    <property type="term" value="P:ribose phosphate metabolic process"/>
    <property type="evidence" value="ECO:0007669"/>
    <property type="project" value="TreeGrafter"/>
</dbReference>
<dbReference type="GO" id="GO:0006753">
    <property type="term" value="P:nucleoside phosphate metabolic process"/>
    <property type="evidence" value="ECO:0007669"/>
    <property type="project" value="TreeGrafter"/>
</dbReference>
<dbReference type="PANTHER" id="PTHR11839:SF18">
    <property type="entry name" value="NUDIX HYDROLASE DOMAIN-CONTAINING PROTEIN"/>
    <property type="match status" value="1"/>
</dbReference>
<comment type="caution">
    <text evidence="4">The sequence shown here is derived from an EMBL/GenBank/DDBJ whole genome shotgun (WGS) entry which is preliminary data.</text>
</comment>
<accession>A0A084AEG0</accession>
<reference evidence="4 5" key="1">
    <citation type="submission" date="2014-06" db="EMBL/GenBank/DDBJ databases">
        <title>Draft genome sequence of the putrescine producing strain Lactococcus lactis subsp cremoris GE214.</title>
        <authorList>
            <person name="Ladero V."/>
            <person name="Linares D.M."/>
            <person name="del Rio B."/>
            <person name="Mayo B."/>
            <person name="Martin M.C."/>
            <person name="Fernandez M."/>
            <person name="Alvarez M.A."/>
        </authorList>
    </citation>
    <scope>NUCLEOTIDE SEQUENCE [LARGE SCALE GENOMIC DNA]</scope>
    <source>
        <strain evidence="4 5">GE214</strain>
    </source>
</reference>
<protein>
    <submittedName>
        <fullName evidence="4">ADP-ribose pyrophosphatase</fullName>
    </submittedName>
</protein>
<dbReference type="InterPro" id="IPR000086">
    <property type="entry name" value="NUDIX_hydrolase_dom"/>
</dbReference>
<dbReference type="InterPro" id="IPR020476">
    <property type="entry name" value="Nudix_hydrolase"/>
</dbReference>
<dbReference type="FunFam" id="3.90.79.10:FF:000024">
    <property type="entry name" value="ADP-ribose pyrophosphatase"/>
    <property type="match status" value="1"/>
</dbReference>
<evidence type="ECO:0000256" key="1">
    <source>
        <dbReference type="ARBA" id="ARBA00001946"/>
    </source>
</evidence>
<dbReference type="Pfam" id="PF00293">
    <property type="entry name" value="NUDIX"/>
    <property type="match status" value="1"/>
</dbReference>
<dbReference type="AlphaFoldDB" id="A0A084AEG0"/>
<dbReference type="Proteomes" id="UP000028401">
    <property type="component" value="Unassembled WGS sequence"/>
</dbReference>
<evidence type="ECO:0000313" key="5">
    <source>
        <dbReference type="Proteomes" id="UP000028401"/>
    </source>
</evidence>
<dbReference type="PANTHER" id="PTHR11839">
    <property type="entry name" value="UDP/ADP-SUGAR PYROPHOSPHATASE"/>
    <property type="match status" value="1"/>
</dbReference>
<proteinExistence type="predicted"/>
<dbReference type="PATRIC" id="fig|1415168.3.peg.149"/>
<sequence>MLNFDDKKFEEKTLTRDEIFQGKIFHVVRDTVSLPGGTESFRELVFHNGGTAISPVHNNKMILVGQYRKALEKFIFEIPAGKLEIGEEKDPKAAALRELEEETGYRAENLTEITAFYGTPGFSSEKTYVYFSSDLTKVEHPRPADDGEFLEQIEVTLSEAKRMIELEQIADAKTIMAIWYWEMQHFKKEVEDNA</sequence>
<dbReference type="EMBL" id="AZSI01000003">
    <property type="protein sequence ID" value="KEY63689.1"/>
    <property type="molecule type" value="Genomic_DNA"/>
</dbReference>
<evidence type="ECO:0000313" key="4">
    <source>
        <dbReference type="EMBL" id="KEY63689.1"/>
    </source>
</evidence>
<dbReference type="GO" id="GO:0016787">
    <property type="term" value="F:hydrolase activity"/>
    <property type="evidence" value="ECO:0007669"/>
    <property type="project" value="UniProtKB-KW"/>
</dbReference>
<comment type="cofactor">
    <cofactor evidence="1">
        <name>Mg(2+)</name>
        <dbReference type="ChEBI" id="CHEBI:18420"/>
    </cofactor>
</comment>